<dbReference type="GO" id="GO:0016757">
    <property type="term" value="F:glycosyltransferase activity"/>
    <property type="evidence" value="ECO:0007669"/>
    <property type="project" value="UniProtKB-UniRule"/>
</dbReference>
<feature type="binding site" evidence="6">
    <location>
        <position position="49"/>
    </location>
    <ligand>
        <name>NAD(+)</name>
        <dbReference type="ChEBI" id="CHEBI:57540"/>
    </ligand>
</feature>
<evidence type="ECO:0000256" key="4">
    <source>
        <dbReference type="ARBA" id="ARBA00022695"/>
    </source>
</evidence>
<feature type="active site" description="Proton acceptor" evidence="6">
    <location>
        <position position="49"/>
    </location>
</feature>
<gene>
    <name evidence="8" type="ORF">CSV86_027375</name>
</gene>
<comment type="similarity">
    <text evidence="6">Belongs to the DarT ADP-ribosyltransferase family.</text>
</comment>
<keyword evidence="5 6" id="KW-0238">DNA-binding</keyword>
<dbReference type="Pfam" id="PF14487">
    <property type="entry name" value="DarT"/>
    <property type="match status" value="1"/>
</dbReference>
<dbReference type="Proteomes" id="UP000010448">
    <property type="component" value="Unassembled WGS sequence"/>
</dbReference>
<feature type="active site" evidence="6">
    <location>
        <position position="143"/>
    </location>
</feature>
<comment type="caution">
    <text evidence="8">The sequence shown here is derived from an EMBL/GenBank/DDBJ whole genome shotgun (WGS) entry which is preliminary data.</text>
</comment>
<proteinExistence type="inferred from homology"/>
<reference evidence="8 9" key="1">
    <citation type="journal article" date="2013" name="Genome Announc.">
        <title>Genome Sequence of Naphthalene-Degrading Soil Bacterium Pseudomonas putida CSV86.</title>
        <authorList>
            <person name="Phale P.S."/>
            <person name="Paliwal V."/>
            <person name="Raju S.C."/>
            <person name="Modak A."/>
            <person name="Purohit H.J."/>
        </authorList>
    </citation>
    <scope>NUCLEOTIDE SEQUENCE [LARGE SCALE GENOMIC DNA]</scope>
    <source>
        <strain evidence="8 9">CSV86</strain>
    </source>
</reference>
<evidence type="ECO:0000313" key="8">
    <source>
        <dbReference type="EMBL" id="NNJ18626.1"/>
    </source>
</evidence>
<organism evidence="8 9">
    <name type="scientific">Pseudomonas bharatica CSV86</name>
    <dbReference type="NCBI Taxonomy" id="1005395"/>
    <lineage>
        <taxon>Bacteria</taxon>
        <taxon>Pseudomonadati</taxon>
        <taxon>Pseudomonadota</taxon>
        <taxon>Gammaproteobacteria</taxon>
        <taxon>Pseudomonadales</taxon>
        <taxon>Pseudomonadaceae</taxon>
        <taxon>Pseudomonas</taxon>
        <taxon>Pseudomonas bharatica</taxon>
    </lineage>
</organism>
<evidence type="ECO:0000256" key="6">
    <source>
        <dbReference type="PROSITE-ProRule" id="PRU01362"/>
    </source>
</evidence>
<comment type="caution">
    <text evidence="6">Lacks conserved residue(s) required for the propagation of feature annotation.</text>
</comment>
<sequence length="193" mass="22202">MSIRDKRFIYHLSSFENAFSILQRGLQPRANLQGHEFTDVADAEIIEGRTHNALETFVPFHWFSRNPFDGRVQADHPGRDFVLIAVYRDHAQRQDWRIIPRHPLAGGRPDIMGYEDGIKAIDWALMDQRDYLDPACRHVCMAECLSPSPVPVADFAKIYTPSDALRRRLAALAAELGHPRLWIEANPNMFLIR</sequence>
<evidence type="ECO:0000256" key="1">
    <source>
        <dbReference type="ARBA" id="ARBA00022649"/>
    </source>
</evidence>
<keyword evidence="9" id="KW-1185">Reference proteome</keyword>
<dbReference type="PROSITE" id="PS52018">
    <property type="entry name" value="DART"/>
    <property type="match status" value="1"/>
</dbReference>
<dbReference type="GO" id="GO:0016779">
    <property type="term" value="F:nucleotidyltransferase activity"/>
    <property type="evidence" value="ECO:0007669"/>
    <property type="project" value="UniProtKB-UniRule"/>
</dbReference>
<feature type="domain" description="DarT" evidence="7">
    <location>
        <begin position="7"/>
        <end position="191"/>
    </location>
</feature>
<keyword evidence="3 6" id="KW-0808">Transferase</keyword>
<comment type="catalytic activity">
    <reaction evidence="6">
        <text>a thymidine in DNA + NAD(+) = an N-(ADP-alpha-D-ribosyl)-thymidine in DNA + nicotinamide + H(+)</text>
        <dbReference type="Rhea" id="RHEA:71651"/>
        <dbReference type="Rhea" id="RHEA-COMP:13556"/>
        <dbReference type="Rhea" id="RHEA-COMP:18051"/>
        <dbReference type="ChEBI" id="CHEBI:15378"/>
        <dbReference type="ChEBI" id="CHEBI:17154"/>
        <dbReference type="ChEBI" id="CHEBI:57540"/>
        <dbReference type="ChEBI" id="CHEBI:137386"/>
        <dbReference type="ChEBI" id="CHEBI:191199"/>
    </reaction>
</comment>
<keyword evidence="4 6" id="KW-0548">Nucleotidyltransferase</keyword>
<evidence type="ECO:0000259" key="7">
    <source>
        <dbReference type="PROSITE" id="PS52018"/>
    </source>
</evidence>
<dbReference type="EMBL" id="AMWJ02000004">
    <property type="protein sequence ID" value="NNJ18626.1"/>
    <property type="molecule type" value="Genomic_DNA"/>
</dbReference>
<dbReference type="OrthoDB" id="9813972at2"/>
<dbReference type="GO" id="GO:0003677">
    <property type="term" value="F:DNA binding"/>
    <property type="evidence" value="ECO:0007669"/>
    <property type="project" value="UniProtKB-UniRule"/>
</dbReference>
<dbReference type="RefSeq" id="WP_051032680.1">
    <property type="nucleotide sequence ID" value="NZ_AMWJ02000004.1"/>
</dbReference>
<protein>
    <submittedName>
        <fullName evidence="8">DUF4433 domain-containing protein</fullName>
    </submittedName>
</protein>
<evidence type="ECO:0000256" key="5">
    <source>
        <dbReference type="ARBA" id="ARBA00023125"/>
    </source>
</evidence>
<accession>A0A7K4ELU7</accession>
<dbReference type="AlphaFoldDB" id="A0A7K4ELU7"/>
<feature type="binding site" evidence="6">
    <location>
        <begin position="11"/>
        <end position="13"/>
    </location>
    <ligand>
        <name>NAD(+)</name>
        <dbReference type="ChEBI" id="CHEBI:57540"/>
    </ligand>
</feature>
<name>A0A7K4ELU7_9PSED</name>
<evidence type="ECO:0000256" key="3">
    <source>
        <dbReference type="ARBA" id="ARBA00022679"/>
    </source>
</evidence>
<keyword evidence="1 6" id="KW-1277">Toxin-antitoxin system</keyword>
<dbReference type="InterPro" id="IPR029494">
    <property type="entry name" value="DarT"/>
</dbReference>
<evidence type="ECO:0000313" key="9">
    <source>
        <dbReference type="Proteomes" id="UP000010448"/>
    </source>
</evidence>
<evidence type="ECO:0000256" key="2">
    <source>
        <dbReference type="ARBA" id="ARBA00022676"/>
    </source>
</evidence>
<keyword evidence="2 6" id="KW-0328">Glycosyltransferase</keyword>